<comment type="caution">
    <text evidence="7">The sequence shown here is derived from an EMBL/GenBank/DDBJ whole genome shotgun (WGS) entry which is preliminary data.</text>
</comment>
<dbReference type="InterPro" id="IPR050553">
    <property type="entry name" value="Thioredoxin_ResA/DsbE_sf"/>
</dbReference>
<gene>
    <name evidence="7" type="ORF">H8S64_01675</name>
</gene>
<evidence type="ECO:0000256" key="5">
    <source>
        <dbReference type="SAM" id="Coils"/>
    </source>
</evidence>
<protein>
    <submittedName>
        <fullName evidence="7">AhpC/TSA family protein</fullName>
    </submittedName>
</protein>
<evidence type="ECO:0000313" key="8">
    <source>
        <dbReference type="Proteomes" id="UP000646484"/>
    </source>
</evidence>
<keyword evidence="3" id="KW-1015">Disulfide bond</keyword>
<dbReference type="InterPro" id="IPR013766">
    <property type="entry name" value="Thioredoxin_domain"/>
</dbReference>
<dbReference type="EMBL" id="JACOOH010000001">
    <property type="protein sequence ID" value="MBC5619802.1"/>
    <property type="molecule type" value="Genomic_DNA"/>
</dbReference>
<dbReference type="Gene3D" id="3.40.30.10">
    <property type="entry name" value="Glutaredoxin"/>
    <property type="match status" value="1"/>
</dbReference>
<name>A0ABR7CVU7_9BACT</name>
<feature type="domain" description="Thioredoxin" evidence="6">
    <location>
        <begin position="224"/>
        <end position="362"/>
    </location>
</feature>
<evidence type="ECO:0000256" key="3">
    <source>
        <dbReference type="ARBA" id="ARBA00023157"/>
    </source>
</evidence>
<evidence type="ECO:0000256" key="4">
    <source>
        <dbReference type="ARBA" id="ARBA00023284"/>
    </source>
</evidence>
<dbReference type="CDD" id="cd02966">
    <property type="entry name" value="TlpA_like_family"/>
    <property type="match status" value="1"/>
</dbReference>
<dbReference type="PROSITE" id="PS00194">
    <property type="entry name" value="THIOREDOXIN_1"/>
    <property type="match status" value="1"/>
</dbReference>
<evidence type="ECO:0000256" key="1">
    <source>
        <dbReference type="ARBA" id="ARBA00004196"/>
    </source>
</evidence>
<accession>A0ABR7CVU7</accession>
<evidence type="ECO:0000313" key="7">
    <source>
        <dbReference type="EMBL" id="MBC5619802.1"/>
    </source>
</evidence>
<evidence type="ECO:0000256" key="2">
    <source>
        <dbReference type="ARBA" id="ARBA00022748"/>
    </source>
</evidence>
<reference evidence="7 8" key="1">
    <citation type="submission" date="2020-08" db="EMBL/GenBank/DDBJ databases">
        <title>Genome public.</title>
        <authorList>
            <person name="Liu C."/>
            <person name="Sun Q."/>
        </authorList>
    </citation>
    <scope>NUCLEOTIDE SEQUENCE [LARGE SCALE GENOMIC DNA]</scope>
    <source>
        <strain evidence="7 8">NSJ-56</strain>
    </source>
</reference>
<dbReference type="InterPro" id="IPR025380">
    <property type="entry name" value="DUF4369"/>
</dbReference>
<dbReference type="Pfam" id="PF00578">
    <property type="entry name" value="AhpC-TSA"/>
    <property type="match status" value="1"/>
</dbReference>
<dbReference type="RefSeq" id="WP_186974689.1">
    <property type="nucleotide sequence ID" value="NZ_JACOOH010000001.1"/>
</dbReference>
<evidence type="ECO:0000259" key="6">
    <source>
        <dbReference type="PROSITE" id="PS51352"/>
    </source>
</evidence>
<dbReference type="PANTHER" id="PTHR42852">
    <property type="entry name" value="THIOL:DISULFIDE INTERCHANGE PROTEIN DSBE"/>
    <property type="match status" value="1"/>
</dbReference>
<dbReference type="PROSITE" id="PS51352">
    <property type="entry name" value="THIOREDOXIN_2"/>
    <property type="match status" value="1"/>
</dbReference>
<organism evidence="7 8">
    <name type="scientific">Butyricimonas hominis</name>
    <dbReference type="NCBI Taxonomy" id="2763032"/>
    <lineage>
        <taxon>Bacteria</taxon>
        <taxon>Pseudomonadati</taxon>
        <taxon>Bacteroidota</taxon>
        <taxon>Bacteroidia</taxon>
        <taxon>Bacteroidales</taxon>
        <taxon>Odoribacteraceae</taxon>
        <taxon>Butyricimonas</taxon>
    </lineage>
</organism>
<dbReference type="InterPro" id="IPR000866">
    <property type="entry name" value="AhpC/TSA"/>
</dbReference>
<keyword evidence="5" id="KW-0175">Coiled coil</keyword>
<keyword evidence="2" id="KW-0201">Cytochrome c-type biogenesis</keyword>
<dbReference type="Pfam" id="PF14289">
    <property type="entry name" value="DUF4369"/>
    <property type="match status" value="1"/>
</dbReference>
<dbReference type="Proteomes" id="UP000646484">
    <property type="component" value="Unassembled WGS sequence"/>
</dbReference>
<dbReference type="SUPFAM" id="SSF52833">
    <property type="entry name" value="Thioredoxin-like"/>
    <property type="match status" value="1"/>
</dbReference>
<sequence>MWKLFVLGCLFFPGIVFGEKKKFTINGAIPEMPEGKMIVVSQEVGRVDTLGQGDIVSGKFVIEGELDEPRVALIYVAGYGGGFVFILDTDAPYEMELFQSGKSVIRGGKLQKELNVYQEAVTEENQKIRKVKMELEEASAAKHFRTVNELKGKLEQVTADAQKRLGVIVERNKDNVLAAYVQTAGMERMDLNGLKMCYAGLSDKAKHTGPGKLMAVRIQALEGVEVDAVAPNFTLPTPEGKEIALYEVKGKLKIIDFWASWCGPCRMENPNMVKLYNDFKEKGLVVVSVSLDEKKDKWEEAIKKDGLTWLHLSDLKGWQGDVVKMYNIDAVPTILVLDENNRIIAKNLRGEKLRALVSDRLE</sequence>
<keyword evidence="4" id="KW-0676">Redox-active center</keyword>
<dbReference type="InterPro" id="IPR017937">
    <property type="entry name" value="Thioredoxin_CS"/>
</dbReference>
<comment type="subcellular location">
    <subcellularLocation>
        <location evidence="1">Cell envelope</location>
    </subcellularLocation>
</comment>
<proteinExistence type="predicted"/>
<dbReference type="InterPro" id="IPR036249">
    <property type="entry name" value="Thioredoxin-like_sf"/>
</dbReference>
<keyword evidence="8" id="KW-1185">Reference proteome</keyword>
<dbReference type="PANTHER" id="PTHR42852:SF6">
    <property type="entry name" value="THIOL:DISULFIDE INTERCHANGE PROTEIN DSBE"/>
    <property type="match status" value="1"/>
</dbReference>
<feature type="coiled-coil region" evidence="5">
    <location>
        <begin position="114"/>
        <end position="141"/>
    </location>
</feature>